<accession>A0ABR1EEE8</accession>
<dbReference type="Proteomes" id="UP001303046">
    <property type="component" value="Unassembled WGS sequence"/>
</dbReference>
<reference evidence="1 2" key="1">
    <citation type="submission" date="2023-08" db="EMBL/GenBank/DDBJ databases">
        <title>A Necator americanus chromosomal reference genome.</title>
        <authorList>
            <person name="Ilik V."/>
            <person name="Petrzelkova K.J."/>
            <person name="Pardy F."/>
            <person name="Fuh T."/>
            <person name="Niatou-Singa F.S."/>
            <person name="Gouil Q."/>
            <person name="Baker L."/>
            <person name="Ritchie M.E."/>
            <person name="Jex A.R."/>
            <person name="Gazzola D."/>
            <person name="Li H."/>
            <person name="Toshio Fujiwara R."/>
            <person name="Zhan B."/>
            <person name="Aroian R.V."/>
            <person name="Pafco B."/>
            <person name="Schwarz E.M."/>
        </authorList>
    </citation>
    <scope>NUCLEOTIDE SEQUENCE [LARGE SCALE GENOMIC DNA]</scope>
    <source>
        <strain evidence="1 2">Aroian</strain>
        <tissue evidence="1">Whole animal</tissue>
    </source>
</reference>
<organism evidence="1 2">
    <name type="scientific">Necator americanus</name>
    <name type="common">Human hookworm</name>
    <dbReference type="NCBI Taxonomy" id="51031"/>
    <lineage>
        <taxon>Eukaryota</taxon>
        <taxon>Metazoa</taxon>
        <taxon>Ecdysozoa</taxon>
        <taxon>Nematoda</taxon>
        <taxon>Chromadorea</taxon>
        <taxon>Rhabditida</taxon>
        <taxon>Rhabditina</taxon>
        <taxon>Rhabditomorpha</taxon>
        <taxon>Strongyloidea</taxon>
        <taxon>Ancylostomatidae</taxon>
        <taxon>Bunostominae</taxon>
        <taxon>Necator</taxon>
    </lineage>
</organism>
<keyword evidence="2" id="KW-1185">Reference proteome</keyword>
<evidence type="ECO:0000313" key="2">
    <source>
        <dbReference type="Proteomes" id="UP001303046"/>
    </source>
</evidence>
<name>A0ABR1EEE8_NECAM</name>
<comment type="caution">
    <text evidence="1">The sequence shown here is derived from an EMBL/GenBank/DDBJ whole genome shotgun (WGS) entry which is preliminary data.</text>
</comment>
<protein>
    <submittedName>
        <fullName evidence="1">Uncharacterized protein</fullName>
    </submittedName>
</protein>
<dbReference type="EMBL" id="JAVFWL010000006">
    <property type="protein sequence ID" value="KAK6761072.1"/>
    <property type="molecule type" value="Genomic_DNA"/>
</dbReference>
<proteinExistence type="predicted"/>
<gene>
    <name evidence="1" type="primary">Necator_chrX.g22385</name>
    <name evidence="1" type="ORF">RB195_022223</name>
</gene>
<evidence type="ECO:0000313" key="1">
    <source>
        <dbReference type="EMBL" id="KAK6761072.1"/>
    </source>
</evidence>
<sequence>MNGTCAPVVHRFPRAGTSPLRSLIGGLMSSPDAITCIFAEVCGQSCVRGVPSLNTALSGLLDLLRELARNQTDGAPYVMVGRISDG</sequence>